<dbReference type="EMBL" id="KB301483">
    <property type="protein sequence ID" value="ELU05472.1"/>
    <property type="molecule type" value="Genomic_DNA"/>
</dbReference>
<dbReference type="PROSITE" id="PS00031">
    <property type="entry name" value="NUCLEAR_REC_DBD_1"/>
    <property type="match status" value="1"/>
</dbReference>
<name>R7UNE9_CAPTE</name>
<dbReference type="GO" id="GO:0008270">
    <property type="term" value="F:zinc ion binding"/>
    <property type="evidence" value="ECO:0007669"/>
    <property type="project" value="UniProtKB-KW"/>
</dbReference>
<keyword evidence="7" id="KW-0675">Receptor</keyword>
<dbReference type="InterPro" id="IPR001628">
    <property type="entry name" value="Znf_hrmn_rcpt"/>
</dbReference>
<dbReference type="Gene3D" id="3.30.50.10">
    <property type="entry name" value="Erythroid Transcription Factor GATA-1, subunit A"/>
    <property type="match status" value="1"/>
</dbReference>
<proteinExistence type="predicted"/>
<dbReference type="STRING" id="283909.R7UNE9"/>
<protein>
    <recommendedName>
        <fullName evidence="9">Nuclear receptor domain-containing protein</fullName>
    </recommendedName>
</protein>
<feature type="non-terminal residue" evidence="10">
    <location>
        <position position="1"/>
    </location>
</feature>
<sequence>QMCVVCSDIANGVHFGAITCEGCKKFFRRGLQEHSTYSCKSSRDCVINPRTRNSCRFCRYQKCLSAGMSREGKRDVRSRLALSCVSLQRFKWGGQPRSSPPWGMPGMCKHALGRPMLIP</sequence>
<keyword evidence="5" id="KW-0238">DNA-binding</keyword>
<keyword evidence="2" id="KW-0863">Zinc-finger</keyword>
<keyword evidence="12" id="KW-1185">Reference proteome</keyword>
<evidence type="ECO:0000256" key="3">
    <source>
        <dbReference type="ARBA" id="ARBA00022833"/>
    </source>
</evidence>
<dbReference type="EnsemblMetazoa" id="CapteT119978">
    <property type="protein sequence ID" value="CapteP119978"/>
    <property type="gene ID" value="CapteG119978"/>
</dbReference>
<dbReference type="InterPro" id="IPR013088">
    <property type="entry name" value="Znf_NHR/GATA"/>
</dbReference>
<dbReference type="Proteomes" id="UP000014760">
    <property type="component" value="Unassembled WGS sequence"/>
</dbReference>
<feature type="domain" description="Nuclear receptor" evidence="9">
    <location>
        <begin position="1"/>
        <end position="75"/>
    </location>
</feature>
<keyword evidence="4" id="KW-0805">Transcription regulation</keyword>
<keyword evidence="3" id="KW-0862">Zinc</keyword>
<evidence type="ECO:0000256" key="5">
    <source>
        <dbReference type="ARBA" id="ARBA00023125"/>
    </source>
</evidence>
<gene>
    <name evidence="10" type="ORF">CAPTEDRAFT_119978</name>
</gene>
<evidence type="ECO:0000256" key="1">
    <source>
        <dbReference type="ARBA" id="ARBA00022723"/>
    </source>
</evidence>
<keyword evidence="1" id="KW-0479">Metal-binding</keyword>
<evidence type="ECO:0000259" key="9">
    <source>
        <dbReference type="PROSITE" id="PS51030"/>
    </source>
</evidence>
<dbReference type="PRINTS" id="PR00047">
    <property type="entry name" value="STROIDFINGER"/>
</dbReference>
<evidence type="ECO:0000256" key="4">
    <source>
        <dbReference type="ARBA" id="ARBA00023015"/>
    </source>
</evidence>
<reference evidence="10 12" key="2">
    <citation type="journal article" date="2013" name="Nature">
        <title>Insights into bilaterian evolution from three spiralian genomes.</title>
        <authorList>
            <person name="Simakov O."/>
            <person name="Marletaz F."/>
            <person name="Cho S.J."/>
            <person name="Edsinger-Gonzales E."/>
            <person name="Havlak P."/>
            <person name="Hellsten U."/>
            <person name="Kuo D.H."/>
            <person name="Larsson T."/>
            <person name="Lv J."/>
            <person name="Arendt D."/>
            <person name="Savage R."/>
            <person name="Osoegawa K."/>
            <person name="de Jong P."/>
            <person name="Grimwood J."/>
            <person name="Chapman J.A."/>
            <person name="Shapiro H."/>
            <person name="Aerts A."/>
            <person name="Otillar R.P."/>
            <person name="Terry A.Y."/>
            <person name="Boore J.L."/>
            <person name="Grigoriev I.V."/>
            <person name="Lindberg D.R."/>
            <person name="Seaver E.C."/>
            <person name="Weisblat D.A."/>
            <person name="Putnam N.H."/>
            <person name="Rokhsar D.S."/>
        </authorList>
    </citation>
    <scope>NUCLEOTIDE SEQUENCE</scope>
    <source>
        <strain evidence="10 12">I ESC-2004</strain>
    </source>
</reference>
<evidence type="ECO:0000256" key="8">
    <source>
        <dbReference type="ARBA" id="ARBA00023242"/>
    </source>
</evidence>
<reference evidence="12" key="1">
    <citation type="submission" date="2012-12" db="EMBL/GenBank/DDBJ databases">
        <authorList>
            <person name="Hellsten U."/>
            <person name="Grimwood J."/>
            <person name="Chapman J.A."/>
            <person name="Shapiro H."/>
            <person name="Aerts A."/>
            <person name="Otillar R.P."/>
            <person name="Terry A.Y."/>
            <person name="Boore J.L."/>
            <person name="Simakov O."/>
            <person name="Marletaz F."/>
            <person name="Cho S.-J."/>
            <person name="Edsinger-Gonzales E."/>
            <person name="Havlak P."/>
            <person name="Kuo D.-H."/>
            <person name="Larsson T."/>
            <person name="Lv J."/>
            <person name="Arendt D."/>
            <person name="Savage R."/>
            <person name="Osoegawa K."/>
            <person name="de Jong P."/>
            <person name="Lindberg D.R."/>
            <person name="Seaver E.C."/>
            <person name="Weisblat D.A."/>
            <person name="Putnam N.H."/>
            <person name="Grigoriev I.V."/>
            <person name="Rokhsar D.S."/>
        </authorList>
    </citation>
    <scope>NUCLEOTIDE SEQUENCE</scope>
    <source>
        <strain evidence="12">I ESC-2004</strain>
    </source>
</reference>
<dbReference type="AlphaFoldDB" id="R7UNE9"/>
<dbReference type="CDD" id="cd06916">
    <property type="entry name" value="NR_DBD_like"/>
    <property type="match status" value="1"/>
</dbReference>
<dbReference type="OMA" id="TEEKVCA"/>
<evidence type="ECO:0000313" key="12">
    <source>
        <dbReference type="Proteomes" id="UP000014760"/>
    </source>
</evidence>
<dbReference type="PROSITE" id="PS51030">
    <property type="entry name" value="NUCLEAR_REC_DBD_2"/>
    <property type="match status" value="1"/>
</dbReference>
<reference evidence="11" key="3">
    <citation type="submission" date="2015-06" db="UniProtKB">
        <authorList>
            <consortium name="EnsemblMetazoa"/>
        </authorList>
    </citation>
    <scope>IDENTIFICATION</scope>
</reference>
<organism evidence="10">
    <name type="scientific">Capitella teleta</name>
    <name type="common">Polychaete worm</name>
    <dbReference type="NCBI Taxonomy" id="283909"/>
    <lineage>
        <taxon>Eukaryota</taxon>
        <taxon>Metazoa</taxon>
        <taxon>Spiralia</taxon>
        <taxon>Lophotrochozoa</taxon>
        <taxon>Annelida</taxon>
        <taxon>Polychaeta</taxon>
        <taxon>Sedentaria</taxon>
        <taxon>Scolecida</taxon>
        <taxon>Capitellidae</taxon>
        <taxon>Capitella</taxon>
    </lineage>
</organism>
<evidence type="ECO:0000313" key="10">
    <source>
        <dbReference type="EMBL" id="ELU05472.1"/>
    </source>
</evidence>
<dbReference type="PANTHER" id="PTHR48092">
    <property type="entry name" value="KNIRPS-RELATED PROTEIN-RELATED"/>
    <property type="match status" value="1"/>
</dbReference>
<dbReference type="GO" id="GO:0043565">
    <property type="term" value="F:sequence-specific DNA binding"/>
    <property type="evidence" value="ECO:0007669"/>
    <property type="project" value="InterPro"/>
</dbReference>
<keyword evidence="6" id="KW-0804">Transcription</keyword>
<dbReference type="SUPFAM" id="SSF57716">
    <property type="entry name" value="Glucocorticoid receptor-like (DNA-binding domain)"/>
    <property type="match status" value="1"/>
</dbReference>
<dbReference type="SMART" id="SM00399">
    <property type="entry name" value="ZnF_C4"/>
    <property type="match status" value="1"/>
</dbReference>
<accession>R7UNE9</accession>
<dbReference type="GO" id="GO:0003700">
    <property type="term" value="F:DNA-binding transcription factor activity"/>
    <property type="evidence" value="ECO:0007669"/>
    <property type="project" value="InterPro"/>
</dbReference>
<dbReference type="InterPro" id="IPR050200">
    <property type="entry name" value="Nuclear_hormone_rcpt_NR3"/>
</dbReference>
<dbReference type="EMBL" id="AMQN01007834">
    <property type="status" value="NOT_ANNOTATED_CDS"/>
    <property type="molecule type" value="Genomic_DNA"/>
</dbReference>
<evidence type="ECO:0000256" key="7">
    <source>
        <dbReference type="ARBA" id="ARBA00023170"/>
    </source>
</evidence>
<evidence type="ECO:0000313" key="11">
    <source>
        <dbReference type="EnsemblMetazoa" id="CapteP119978"/>
    </source>
</evidence>
<evidence type="ECO:0000256" key="2">
    <source>
        <dbReference type="ARBA" id="ARBA00022771"/>
    </source>
</evidence>
<evidence type="ECO:0000256" key="6">
    <source>
        <dbReference type="ARBA" id="ARBA00023163"/>
    </source>
</evidence>
<dbReference type="OrthoDB" id="5771769at2759"/>
<dbReference type="HOGENOM" id="CLU_2067216_0_0_1"/>
<keyword evidence="8" id="KW-0539">Nucleus</keyword>
<dbReference type="Pfam" id="PF00105">
    <property type="entry name" value="zf-C4"/>
    <property type="match status" value="1"/>
</dbReference>